<comment type="caution">
    <text evidence="2">The sequence shown here is derived from an EMBL/GenBank/DDBJ whole genome shotgun (WGS) entry which is preliminary data.</text>
</comment>
<reference evidence="2" key="1">
    <citation type="submission" date="2019-08" db="EMBL/GenBank/DDBJ databases">
        <authorList>
            <person name="Kucharzyk K."/>
            <person name="Murdoch R.W."/>
            <person name="Higgins S."/>
            <person name="Loffler F."/>
        </authorList>
    </citation>
    <scope>NUCLEOTIDE SEQUENCE</scope>
</reference>
<name>A0A645ANL3_9ZZZZ</name>
<feature type="region of interest" description="Disordered" evidence="1">
    <location>
        <begin position="85"/>
        <end position="109"/>
    </location>
</feature>
<dbReference type="AlphaFoldDB" id="A0A645ANL3"/>
<gene>
    <name evidence="2" type="ORF">SDC9_101607</name>
</gene>
<organism evidence="2">
    <name type="scientific">bioreactor metagenome</name>
    <dbReference type="NCBI Taxonomy" id="1076179"/>
    <lineage>
        <taxon>unclassified sequences</taxon>
        <taxon>metagenomes</taxon>
        <taxon>ecological metagenomes</taxon>
    </lineage>
</organism>
<protein>
    <submittedName>
        <fullName evidence="2">Uncharacterized protein</fullName>
    </submittedName>
</protein>
<accession>A0A645ANL3</accession>
<evidence type="ECO:0000256" key="1">
    <source>
        <dbReference type="SAM" id="MobiDB-lite"/>
    </source>
</evidence>
<evidence type="ECO:0000313" key="2">
    <source>
        <dbReference type="EMBL" id="MPM54825.1"/>
    </source>
</evidence>
<proteinExistence type="predicted"/>
<dbReference type="EMBL" id="VSSQ01014983">
    <property type="protein sequence ID" value="MPM54825.1"/>
    <property type="molecule type" value="Genomic_DNA"/>
</dbReference>
<sequence length="220" mass="22599">MGDGDDGVPFGGLFGGRADGDFSRDDGFHVGGEFFGSFGEDVVDPEFVDAEELRYGLRLGPSLDSGAEEAYGEGFPFREKVFQRHGGLGAGPQVGDEGAVHHPGEDAVPGVDEDDDGTDVGQAPGGVVHPSTGPLDARRVHPPHVGGHGVDVRMVGGIGAALPEVEGSLGGVDDGSLAHPPVGFVQYFNDVLHGDELLHVGLAQQPGHVLTPFSPSGTFS</sequence>